<sequence>MTLRWGIIGCGLISHDFVRALRFAKENHKVVAAAASSLEKSQNFLTEMKIDDGKAYGDYAELCKDENVDIVYIGLLNDAHITWALKAMEAGKHVLSEKPMGLNEKQIKQMIDKSRETKRFLMEAVWSRFFPLWLEIKNKIHDKHLGELKVVDISFGQDLPETRRDTTKGETPLYDIGIYTVVLALYAFDDERPEAVQAFGEVNDKGVDQWGNITLKFSKGRHAILYFNGNTKLLNQGTLSFEKGNITFPQYFWSPLEYHEVRGELTPTKGEKKVCTYELPDDDSKYNFINSAGLHFEADHAYKRIQEGEIESDIMSHAHSLNLHETLYRIRKELGVSFPQD</sequence>
<dbReference type="InterPro" id="IPR000683">
    <property type="entry name" value="Gfo/Idh/MocA-like_OxRdtase_N"/>
</dbReference>
<evidence type="ECO:0000256" key="2">
    <source>
        <dbReference type="ARBA" id="ARBA00023002"/>
    </source>
</evidence>
<dbReference type="Pfam" id="PF01408">
    <property type="entry name" value="GFO_IDH_MocA"/>
    <property type="match status" value="1"/>
</dbReference>
<dbReference type="PANTHER" id="PTHR22604">
    <property type="entry name" value="OXIDOREDUCTASES"/>
    <property type="match status" value="1"/>
</dbReference>
<comment type="catalytic activity">
    <reaction evidence="10">
        <text>D-xylose + NADP(+) = D-xylono-1,5-lactone + NADPH + H(+)</text>
        <dbReference type="Rhea" id="RHEA:22000"/>
        <dbReference type="ChEBI" id="CHEBI:15378"/>
        <dbReference type="ChEBI" id="CHEBI:15867"/>
        <dbReference type="ChEBI" id="CHEBI:53455"/>
        <dbReference type="ChEBI" id="CHEBI:57783"/>
        <dbReference type="ChEBI" id="CHEBI:58349"/>
        <dbReference type="EC" id="1.1.1.179"/>
    </reaction>
</comment>
<dbReference type="OrthoDB" id="2129491at2759"/>
<evidence type="ECO:0000256" key="9">
    <source>
        <dbReference type="ARBA" id="ARBA00047423"/>
    </source>
</evidence>
<gene>
    <name evidence="13" type="ORF">BOKJ2_LOCUS7978</name>
</gene>
<accession>A0A811KT29</accession>
<dbReference type="InterPro" id="IPR036291">
    <property type="entry name" value="NAD(P)-bd_dom_sf"/>
</dbReference>
<dbReference type="SUPFAM" id="SSF55347">
    <property type="entry name" value="Glyceraldehyde-3-phosphate dehydrogenase-like, C-terminal domain"/>
    <property type="match status" value="1"/>
</dbReference>
<dbReference type="GO" id="GO:0047837">
    <property type="term" value="F:D-xylose 1-dehydrogenase (NADP+) activity"/>
    <property type="evidence" value="ECO:0007669"/>
    <property type="project" value="UniProtKB-EC"/>
</dbReference>
<feature type="domain" description="GFO/IDH/MocA-like oxidoreductase" evidence="12">
    <location>
        <begin position="134"/>
        <end position="245"/>
    </location>
</feature>
<dbReference type="EMBL" id="CAJFDH010000004">
    <property type="protein sequence ID" value="CAD5218768.1"/>
    <property type="molecule type" value="Genomic_DNA"/>
</dbReference>
<reference evidence="13" key="1">
    <citation type="submission" date="2020-09" db="EMBL/GenBank/DDBJ databases">
        <authorList>
            <person name="Kikuchi T."/>
        </authorList>
    </citation>
    <scope>NUCLEOTIDE SEQUENCE</scope>
    <source>
        <strain evidence="13">SH1</strain>
    </source>
</reference>
<dbReference type="Pfam" id="PF22725">
    <property type="entry name" value="GFO_IDH_MocA_C3"/>
    <property type="match status" value="1"/>
</dbReference>
<evidence type="ECO:0000256" key="10">
    <source>
        <dbReference type="ARBA" id="ARBA00049233"/>
    </source>
</evidence>
<dbReference type="EMBL" id="CAJFCW020000004">
    <property type="protein sequence ID" value="CAG9111641.1"/>
    <property type="molecule type" value="Genomic_DNA"/>
</dbReference>
<dbReference type="Proteomes" id="UP000614601">
    <property type="component" value="Unassembled WGS sequence"/>
</dbReference>
<dbReference type="Proteomes" id="UP000783686">
    <property type="component" value="Unassembled WGS sequence"/>
</dbReference>
<dbReference type="SUPFAM" id="SSF51735">
    <property type="entry name" value="NAD(P)-binding Rossmann-fold domains"/>
    <property type="match status" value="1"/>
</dbReference>
<protein>
    <recommendedName>
        <fullName evidence="5">Trans-1,2-dihydrobenzene-1,2-diol dehydrogenase</fullName>
        <ecNumber evidence="4">1.1.1.179</ecNumber>
        <ecNumber evidence="3">1.3.1.20</ecNumber>
    </recommendedName>
    <alternativeName>
        <fullName evidence="8">D-xylose 1-dehydrogenase</fullName>
    </alternativeName>
    <alternativeName>
        <fullName evidence="7">D-xylose-NADP dehydrogenase</fullName>
    </alternativeName>
    <alternativeName>
        <fullName evidence="6">Dimeric dihydrodiol dehydrogenase</fullName>
    </alternativeName>
</protein>
<comment type="similarity">
    <text evidence="1">Belongs to the Gfo/Idh/MocA family.</text>
</comment>
<evidence type="ECO:0000256" key="4">
    <source>
        <dbReference type="ARBA" id="ARBA00038984"/>
    </source>
</evidence>
<organism evidence="13 14">
    <name type="scientific">Bursaphelenchus okinawaensis</name>
    <dbReference type="NCBI Taxonomy" id="465554"/>
    <lineage>
        <taxon>Eukaryota</taxon>
        <taxon>Metazoa</taxon>
        <taxon>Ecdysozoa</taxon>
        <taxon>Nematoda</taxon>
        <taxon>Chromadorea</taxon>
        <taxon>Rhabditida</taxon>
        <taxon>Tylenchina</taxon>
        <taxon>Tylenchomorpha</taxon>
        <taxon>Aphelenchoidea</taxon>
        <taxon>Aphelenchoididae</taxon>
        <taxon>Bursaphelenchus</taxon>
    </lineage>
</organism>
<evidence type="ECO:0000259" key="12">
    <source>
        <dbReference type="Pfam" id="PF22725"/>
    </source>
</evidence>
<feature type="domain" description="Gfo/Idh/MocA-like oxidoreductase N-terminal" evidence="11">
    <location>
        <begin position="3"/>
        <end position="122"/>
    </location>
</feature>
<evidence type="ECO:0000256" key="1">
    <source>
        <dbReference type="ARBA" id="ARBA00010928"/>
    </source>
</evidence>
<dbReference type="Gene3D" id="3.40.50.720">
    <property type="entry name" value="NAD(P)-binding Rossmann-like Domain"/>
    <property type="match status" value="1"/>
</dbReference>
<comment type="caution">
    <text evidence="13">The sequence shown here is derived from an EMBL/GenBank/DDBJ whole genome shotgun (WGS) entry which is preliminary data.</text>
</comment>
<evidence type="ECO:0000256" key="3">
    <source>
        <dbReference type="ARBA" id="ARBA00038853"/>
    </source>
</evidence>
<dbReference type="PANTHER" id="PTHR22604:SF105">
    <property type="entry name" value="TRANS-1,2-DIHYDROBENZENE-1,2-DIOL DEHYDROGENASE"/>
    <property type="match status" value="1"/>
</dbReference>
<name>A0A811KT29_9BILA</name>
<dbReference type="GO" id="GO:0047115">
    <property type="term" value="F:trans-1,2-dihydrobenzene-1,2-diol dehydrogenase activity"/>
    <property type="evidence" value="ECO:0007669"/>
    <property type="project" value="UniProtKB-EC"/>
</dbReference>
<keyword evidence="2" id="KW-0560">Oxidoreductase</keyword>
<dbReference type="EC" id="1.1.1.179" evidence="4"/>
<proteinExistence type="inferred from homology"/>
<keyword evidence="14" id="KW-1185">Reference proteome</keyword>
<comment type="catalytic activity">
    <reaction evidence="9">
        <text>(1R,2R)-1,2-dihydrobenzene-1,2-diol + NADP(+) = catechol + NADPH + H(+)</text>
        <dbReference type="Rhea" id="RHEA:16729"/>
        <dbReference type="ChEBI" id="CHEBI:10702"/>
        <dbReference type="ChEBI" id="CHEBI:15378"/>
        <dbReference type="ChEBI" id="CHEBI:18135"/>
        <dbReference type="ChEBI" id="CHEBI:57783"/>
        <dbReference type="ChEBI" id="CHEBI:58349"/>
        <dbReference type="EC" id="1.3.1.20"/>
    </reaction>
</comment>
<dbReference type="AlphaFoldDB" id="A0A811KT29"/>
<evidence type="ECO:0000256" key="5">
    <source>
        <dbReference type="ARBA" id="ARBA00040603"/>
    </source>
</evidence>
<evidence type="ECO:0000259" key="11">
    <source>
        <dbReference type="Pfam" id="PF01408"/>
    </source>
</evidence>
<dbReference type="InterPro" id="IPR055170">
    <property type="entry name" value="GFO_IDH_MocA-like_dom"/>
</dbReference>
<evidence type="ECO:0000313" key="13">
    <source>
        <dbReference type="EMBL" id="CAD5218768.1"/>
    </source>
</evidence>
<dbReference type="Gene3D" id="3.30.360.10">
    <property type="entry name" value="Dihydrodipicolinate Reductase, domain 2"/>
    <property type="match status" value="1"/>
</dbReference>
<evidence type="ECO:0000313" key="14">
    <source>
        <dbReference type="Proteomes" id="UP000614601"/>
    </source>
</evidence>
<evidence type="ECO:0000256" key="7">
    <source>
        <dbReference type="ARBA" id="ARBA00042988"/>
    </source>
</evidence>
<dbReference type="GO" id="GO:0000166">
    <property type="term" value="F:nucleotide binding"/>
    <property type="evidence" value="ECO:0007669"/>
    <property type="project" value="InterPro"/>
</dbReference>
<evidence type="ECO:0000256" key="8">
    <source>
        <dbReference type="ARBA" id="ARBA00043025"/>
    </source>
</evidence>
<dbReference type="EC" id="1.3.1.20" evidence="3"/>
<evidence type="ECO:0000256" key="6">
    <source>
        <dbReference type="ARBA" id="ARBA00042926"/>
    </source>
</evidence>
<dbReference type="InterPro" id="IPR050984">
    <property type="entry name" value="Gfo/Idh/MocA_domain"/>
</dbReference>